<gene>
    <name evidence="2" type="ORF">M5K25_017893</name>
</gene>
<dbReference type="AlphaFoldDB" id="A0ABD0UGF7"/>
<keyword evidence="3" id="KW-1185">Reference proteome</keyword>
<dbReference type="EMBL" id="JANQDX010000014">
    <property type="protein sequence ID" value="KAL0911954.1"/>
    <property type="molecule type" value="Genomic_DNA"/>
</dbReference>
<comment type="caution">
    <text evidence="2">The sequence shown here is derived from an EMBL/GenBank/DDBJ whole genome shotgun (WGS) entry which is preliminary data.</text>
</comment>
<feature type="region of interest" description="Disordered" evidence="1">
    <location>
        <begin position="1"/>
        <end position="20"/>
    </location>
</feature>
<dbReference type="Proteomes" id="UP001552299">
    <property type="component" value="Unassembled WGS sequence"/>
</dbReference>
<reference evidence="2 3" key="1">
    <citation type="journal article" date="2024" name="Plant Biotechnol. J.">
        <title>Dendrobium thyrsiflorum genome and its molecular insights into genes involved in important horticultural traits.</title>
        <authorList>
            <person name="Chen B."/>
            <person name="Wang J.Y."/>
            <person name="Zheng P.J."/>
            <person name="Li K.L."/>
            <person name="Liang Y.M."/>
            <person name="Chen X.F."/>
            <person name="Zhang C."/>
            <person name="Zhao X."/>
            <person name="He X."/>
            <person name="Zhang G.Q."/>
            <person name="Liu Z.J."/>
            <person name="Xu Q."/>
        </authorList>
    </citation>
    <scope>NUCLEOTIDE SEQUENCE [LARGE SCALE GENOMIC DNA]</scope>
    <source>
        <strain evidence="2">GZMU011</strain>
    </source>
</reference>
<proteinExistence type="predicted"/>
<protein>
    <submittedName>
        <fullName evidence="2">Uncharacterized protein</fullName>
    </submittedName>
</protein>
<organism evidence="2 3">
    <name type="scientific">Dendrobium thyrsiflorum</name>
    <name type="common">Pinecone-like raceme dendrobium</name>
    <name type="synonym">Orchid</name>
    <dbReference type="NCBI Taxonomy" id="117978"/>
    <lineage>
        <taxon>Eukaryota</taxon>
        <taxon>Viridiplantae</taxon>
        <taxon>Streptophyta</taxon>
        <taxon>Embryophyta</taxon>
        <taxon>Tracheophyta</taxon>
        <taxon>Spermatophyta</taxon>
        <taxon>Magnoliopsida</taxon>
        <taxon>Liliopsida</taxon>
        <taxon>Asparagales</taxon>
        <taxon>Orchidaceae</taxon>
        <taxon>Epidendroideae</taxon>
        <taxon>Malaxideae</taxon>
        <taxon>Dendrobiinae</taxon>
        <taxon>Dendrobium</taxon>
    </lineage>
</organism>
<accession>A0ABD0UGF7</accession>
<sequence length="81" mass="9418">MEEVANIVRNSDKLQNNGNENPKSFCFLLKQAENLGILFVPTDEDREPRSDSGDHLQRATNVQRMMIEEEDDQILTWEQLL</sequence>
<evidence type="ECO:0000313" key="3">
    <source>
        <dbReference type="Proteomes" id="UP001552299"/>
    </source>
</evidence>
<evidence type="ECO:0000313" key="2">
    <source>
        <dbReference type="EMBL" id="KAL0911954.1"/>
    </source>
</evidence>
<evidence type="ECO:0000256" key="1">
    <source>
        <dbReference type="SAM" id="MobiDB-lite"/>
    </source>
</evidence>
<name>A0ABD0UGF7_DENTH</name>